<dbReference type="EMBL" id="CP011770">
    <property type="protein sequence ID" value="AKM09089.1"/>
    <property type="molecule type" value="Genomic_DNA"/>
</dbReference>
<dbReference type="PATRIC" id="fig|1348774.3.peg.527"/>
<proteinExistence type="predicted"/>
<keyword evidence="2" id="KW-1185">Reference proteome</keyword>
<dbReference type="KEGG" id="cna:AB433_02505"/>
<reference evidence="1 2" key="1">
    <citation type="submission" date="2015-06" db="EMBL/GenBank/DDBJ databases">
        <authorList>
            <person name="Zeng Y."/>
            <person name="Huang Y."/>
        </authorList>
    </citation>
    <scope>NUCLEOTIDE SEQUENCE [LARGE SCALE GENOMIC DNA]</scope>
    <source>
        <strain evidence="1 2">PQ-2</strain>
    </source>
</reference>
<gene>
    <name evidence="1" type="ORF">AB433_02505</name>
</gene>
<dbReference type="OrthoDB" id="7429148at2"/>
<dbReference type="RefSeq" id="WP_047819783.1">
    <property type="nucleotide sequence ID" value="NZ_CP011770.1"/>
</dbReference>
<organism evidence="1 2">
    <name type="scientific">Croceicoccus naphthovorans</name>
    <dbReference type="NCBI Taxonomy" id="1348774"/>
    <lineage>
        <taxon>Bacteria</taxon>
        <taxon>Pseudomonadati</taxon>
        <taxon>Pseudomonadota</taxon>
        <taxon>Alphaproteobacteria</taxon>
        <taxon>Sphingomonadales</taxon>
        <taxon>Erythrobacteraceae</taxon>
        <taxon>Croceicoccus</taxon>
    </lineage>
</organism>
<evidence type="ECO:0000313" key="1">
    <source>
        <dbReference type="EMBL" id="AKM09089.1"/>
    </source>
</evidence>
<dbReference type="AlphaFoldDB" id="A0A0G3XER9"/>
<name>A0A0G3XER9_9SPHN</name>
<dbReference type="Proteomes" id="UP000035287">
    <property type="component" value="Chromosome"/>
</dbReference>
<protein>
    <submittedName>
        <fullName evidence="1">Uncharacterized protein</fullName>
    </submittedName>
</protein>
<evidence type="ECO:0000313" key="2">
    <source>
        <dbReference type="Proteomes" id="UP000035287"/>
    </source>
</evidence>
<accession>A0A0G3XER9</accession>
<sequence length="100" mass="11035">MTEDKTPPEGGNTARARAEHLLALYPDLTEEELSELIGLFRRKLAAIDQALIASDDILAPNYQRLKTEHLSKLTPRDILHACIVAAGIVGPVVAFVYFYS</sequence>